<evidence type="ECO:0000313" key="1">
    <source>
        <dbReference type="EMBL" id="PCD02788.1"/>
    </source>
</evidence>
<comment type="caution">
    <text evidence="1">The sequence shown here is derived from an EMBL/GenBank/DDBJ whole genome shotgun (WGS) entry which is preliminary data.</text>
</comment>
<dbReference type="AlphaFoldDB" id="A0A2A4B4W3"/>
<reference evidence="1 2" key="1">
    <citation type="submission" date="2017-09" db="EMBL/GenBank/DDBJ databases">
        <title>Sphingomonas spermidinifaciens 9NM-10, whole genome shotgun sequence.</title>
        <authorList>
            <person name="Feng G."/>
            <person name="Zhu H."/>
        </authorList>
    </citation>
    <scope>NUCLEOTIDE SEQUENCE [LARGE SCALE GENOMIC DNA]</scope>
    <source>
        <strain evidence="1 2">9NM-10</strain>
    </source>
</reference>
<dbReference type="Proteomes" id="UP000218366">
    <property type="component" value="Unassembled WGS sequence"/>
</dbReference>
<gene>
    <name evidence="1" type="ORF">COC42_11725</name>
</gene>
<proteinExistence type="predicted"/>
<sequence length="723" mass="80497">MALREELARGLKRVGAFTIGDFEVEVGAGGDSLWAIIRRPGRGGMAIRAGHATGGFRTLSKHKAEGTKLHLTAESAIGEHRFCFEASGDDLHLLRVRAWVTPQQPLLVPFLPRDLYPLDDGDDPLGAKGRVEAAQRGPNTGLIYLAIDEPAFGHVLYMQDFSGLNGWYRATGTTPVGSVGGEWPELGYLPPAPPQSHTPPINPLPAGEETAVSDAVIVLRDLAAATESEKARQFIQMLGEAYGVLYRPPFTYHEWVERAERTLKDLDKAPTATITHYGHRYIRPYNDAEYPDSMVQMTVLAAMHDYGRWKGERIQLADAFAGGMGKFFDPDLQTLRRYLPNVGDDKDANAVDSWYLYHPLRNLGWLALNGEDWARELFLKSVDFGIRAAQHFDYVWPIQYDVRDFAVITAKRGDETHGQTDVGGFYAYVMLLGFELTGEMRFLDEARAAIDAAMGMRFELEYQANLTAWGAAACLRLWRITNEDAYREQAYVYLASFLHNCEIWKSDIGVAEHYSNFFGATALHDAPYMAMYECFDSFMAFEKLLLEAGPEFDPAARMLVGEYCKYVLDRAWYYYPDAVPEKILATEWRNGHIDRKLSFPVEDLYADGQAPGQVGQEIYGAGAAFALAARAYHRIEGADFHLFVNHLVAATDRTGDRALSLQLAGGAACEAMVAVLRTGRKKLPACRITLAGGDAVRPTLEADDRIEFTVPADARLVLTWSDQ</sequence>
<accession>A0A2A4B4W3</accession>
<evidence type="ECO:0000313" key="2">
    <source>
        <dbReference type="Proteomes" id="UP000218366"/>
    </source>
</evidence>
<name>A0A2A4B4W3_9SPHN</name>
<organism evidence="1 2">
    <name type="scientific">Sphingomonas spermidinifaciens</name>
    <dbReference type="NCBI Taxonomy" id="1141889"/>
    <lineage>
        <taxon>Bacteria</taxon>
        <taxon>Pseudomonadati</taxon>
        <taxon>Pseudomonadota</taxon>
        <taxon>Alphaproteobacteria</taxon>
        <taxon>Sphingomonadales</taxon>
        <taxon>Sphingomonadaceae</taxon>
        <taxon>Sphingomonas</taxon>
    </lineage>
</organism>
<keyword evidence="2" id="KW-1185">Reference proteome</keyword>
<dbReference type="OrthoDB" id="7520791at2"/>
<dbReference type="EMBL" id="NWMW01000002">
    <property type="protein sequence ID" value="PCD02788.1"/>
    <property type="molecule type" value="Genomic_DNA"/>
</dbReference>
<protein>
    <submittedName>
        <fullName evidence="1">Uncharacterized protein</fullName>
    </submittedName>
</protein>